<dbReference type="GO" id="GO:0006167">
    <property type="term" value="P:AMP biosynthetic process"/>
    <property type="evidence" value="ECO:0007669"/>
    <property type="project" value="TreeGrafter"/>
</dbReference>
<dbReference type="SUPFAM" id="SSF55811">
    <property type="entry name" value="Nudix"/>
    <property type="match status" value="1"/>
</dbReference>
<dbReference type="GO" id="GO:0004081">
    <property type="term" value="F:bis(5'-nucleosyl)-tetraphosphatase (asymmetrical) activity"/>
    <property type="evidence" value="ECO:0007669"/>
    <property type="project" value="TreeGrafter"/>
</dbReference>
<dbReference type="InterPro" id="IPR013078">
    <property type="entry name" value="His_Pase_superF_clade-1"/>
</dbReference>
<dbReference type="InterPro" id="IPR051325">
    <property type="entry name" value="Nudix_hydrolase_domain"/>
</dbReference>
<dbReference type="InterPro" id="IPR020084">
    <property type="entry name" value="NUDIX_hydrolase_CS"/>
</dbReference>
<dbReference type="InterPro" id="IPR029033">
    <property type="entry name" value="His_PPase_superfam"/>
</dbReference>
<dbReference type="InterPro" id="IPR000086">
    <property type="entry name" value="NUDIX_hydrolase_dom"/>
</dbReference>
<keyword evidence="1 4" id="KW-0378">Hydrolase</keyword>
<evidence type="ECO:0000256" key="1">
    <source>
        <dbReference type="ARBA" id="ARBA00022801"/>
    </source>
</evidence>
<dbReference type="PROSITE" id="PS00893">
    <property type="entry name" value="NUDIX_BOX"/>
    <property type="match status" value="1"/>
</dbReference>
<dbReference type="InterPro" id="IPR015797">
    <property type="entry name" value="NUDIX_hydrolase-like_dom_sf"/>
</dbReference>
<proteinExistence type="predicted"/>
<protein>
    <submittedName>
        <fullName evidence="4">NUDIX hydrolase</fullName>
    </submittedName>
</protein>
<sequence>MTDDEPVGIRAAGGVAWRPGARGVEVCLVHRPRYGDWSLPKGKLEPGEHPLLAAVREIAEESDVRAVPQVRLPTVRYRSEGRPKRVDYWSMRAVGEGGFQPGTEVDDIRWLPVDDAVRLVSYPHDAEVLRAFADLPEVTAVVALVRHAHAGRRGTWSGPDTGRPLDGTGRKQADALAPLVALVRPVRLLSASARRCVQTLDPAAALLDLPIEVVGDFDEPKPGQQPDECALAAAARLAELAGAGEPVAVCSQGKVLPGALERLAGRPGDWTTPKGGGWLLAFSADTLLAADRL</sequence>
<name>A0AAU8H9D3_9ACTN</name>
<dbReference type="PANTHER" id="PTHR21340">
    <property type="entry name" value="DIADENOSINE 5,5-P1,P4-TETRAPHOSPHATE PYROPHOSPHOHYDROLASE MUTT"/>
    <property type="match status" value="1"/>
</dbReference>
<dbReference type="CDD" id="cd03673">
    <property type="entry name" value="NUDIX_Ap6A_hydrolase"/>
    <property type="match status" value="1"/>
</dbReference>
<dbReference type="PANTHER" id="PTHR21340:SF0">
    <property type="entry name" value="BIS(5'-NUCLEOSYL)-TETRAPHOSPHATASE [ASYMMETRICAL]"/>
    <property type="match status" value="1"/>
</dbReference>
<dbReference type="SMART" id="SM00855">
    <property type="entry name" value="PGAM"/>
    <property type="match status" value="1"/>
</dbReference>
<dbReference type="GO" id="GO:0006754">
    <property type="term" value="P:ATP biosynthetic process"/>
    <property type="evidence" value="ECO:0007669"/>
    <property type="project" value="TreeGrafter"/>
</dbReference>
<evidence type="ECO:0000313" key="3">
    <source>
        <dbReference type="EMBL" id="XBP91330.1"/>
    </source>
</evidence>
<dbReference type="Pfam" id="PF00300">
    <property type="entry name" value="His_Phos_1"/>
    <property type="match status" value="1"/>
</dbReference>
<reference evidence="3" key="1">
    <citation type="submission" date="2024-01" db="EMBL/GenBank/DDBJ databases">
        <title>The genome sequence of Micromonospora mangrovi CCTCC AA 2012012.</title>
        <authorList>
            <person name="Gao J."/>
        </authorList>
    </citation>
    <scope>NUCLEOTIDE SEQUENCE</scope>
    <source>
        <strain evidence="3">CCTCC AA 2012012</strain>
    </source>
</reference>
<dbReference type="EMBL" id="CP159342">
    <property type="protein sequence ID" value="XCH72028.1"/>
    <property type="molecule type" value="Genomic_DNA"/>
</dbReference>
<dbReference type="AlphaFoldDB" id="A0AAU8H9D3"/>
<dbReference type="Gene3D" id="3.90.79.10">
    <property type="entry name" value="Nucleoside Triphosphate Pyrophosphohydrolase"/>
    <property type="match status" value="1"/>
</dbReference>
<dbReference type="Pfam" id="PF00293">
    <property type="entry name" value="NUDIX"/>
    <property type="match status" value="1"/>
</dbReference>
<reference evidence="4" key="2">
    <citation type="submission" date="2024-06" db="EMBL/GenBank/DDBJ databases">
        <title>Micromonospora mangrovi CCTCC AA 2012012 genome sequences.</title>
        <authorList>
            <person name="Gao J."/>
        </authorList>
    </citation>
    <scope>NUCLEOTIDE SEQUENCE</scope>
    <source>
        <strain evidence="4">CCTCC AA 2012012</strain>
    </source>
</reference>
<organism evidence="4">
    <name type="scientific">Micromonospora sp. CCTCC AA 2012012</name>
    <dbReference type="NCBI Taxonomy" id="3111921"/>
    <lineage>
        <taxon>Bacteria</taxon>
        <taxon>Bacillati</taxon>
        <taxon>Actinomycetota</taxon>
        <taxon>Actinomycetes</taxon>
        <taxon>Micromonosporales</taxon>
        <taxon>Micromonosporaceae</taxon>
        <taxon>Micromonospora</taxon>
    </lineage>
</organism>
<dbReference type="CDD" id="cd07067">
    <property type="entry name" value="HP_PGM_like"/>
    <property type="match status" value="1"/>
</dbReference>
<dbReference type="SUPFAM" id="SSF53254">
    <property type="entry name" value="Phosphoglycerate mutase-like"/>
    <property type="match status" value="1"/>
</dbReference>
<evidence type="ECO:0000313" key="4">
    <source>
        <dbReference type="EMBL" id="XCH72028.1"/>
    </source>
</evidence>
<dbReference type="RefSeq" id="WP_350930872.1">
    <property type="nucleotide sequence ID" value="NZ_CP157762.1"/>
</dbReference>
<dbReference type="EMBL" id="CP157762">
    <property type="protein sequence ID" value="XBP91330.1"/>
    <property type="molecule type" value="Genomic_DNA"/>
</dbReference>
<evidence type="ECO:0000259" key="2">
    <source>
        <dbReference type="PROSITE" id="PS51462"/>
    </source>
</evidence>
<dbReference type="PROSITE" id="PS51462">
    <property type="entry name" value="NUDIX"/>
    <property type="match status" value="1"/>
</dbReference>
<dbReference type="Gene3D" id="3.40.50.1240">
    <property type="entry name" value="Phosphoglycerate mutase-like"/>
    <property type="match status" value="1"/>
</dbReference>
<feature type="domain" description="Nudix hydrolase" evidence="2">
    <location>
        <begin position="7"/>
        <end position="133"/>
    </location>
</feature>
<accession>A0AAU8H9D3</accession>
<gene>
    <name evidence="4" type="ORF">ABUL08_16885</name>
    <name evidence="3" type="ORF">VK199_16820</name>
</gene>